<sequence>MLPSPGVYRAFVDVVIDGRATTLGLDLFAAGEFAVDETWDSTTRVKTDGYEIERQVDRIDADESALLSFTVRRADGTIPDLDPYLGARGHLVALRRGDLAYLHVHPRAETQREGVVEFDVTFPTPGDYRVFLQTKPDSHLITAPFDVDIDQ</sequence>
<organism evidence="1 2">
    <name type="scientific">Halomarina rubra</name>
    <dbReference type="NCBI Taxonomy" id="2071873"/>
    <lineage>
        <taxon>Archaea</taxon>
        <taxon>Methanobacteriati</taxon>
        <taxon>Methanobacteriota</taxon>
        <taxon>Stenosarchaea group</taxon>
        <taxon>Halobacteria</taxon>
        <taxon>Halobacteriales</taxon>
        <taxon>Natronomonadaceae</taxon>
        <taxon>Halomarina</taxon>
    </lineage>
</organism>
<evidence type="ECO:0000313" key="1">
    <source>
        <dbReference type="EMBL" id="MFD1514404.1"/>
    </source>
</evidence>
<keyword evidence="2" id="KW-1185">Reference proteome</keyword>
<name>A0ABD6AXU6_9EURY</name>
<evidence type="ECO:0008006" key="3">
    <source>
        <dbReference type="Google" id="ProtNLM"/>
    </source>
</evidence>
<proteinExistence type="predicted"/>
<reference evidence="1 2" key="1">
    <citation type="journal article" date="2019" name="Int. J. Syst. Evol. Microbiol.">
        <title>The Global Catalogue of Microorganisms (GCM) 10K type strain sequencing project: providing services to taxonomists for standard genome sequencing and annotation.</title>
        <authorList>
            <consortium name="The Broad Institute Genomics Platform"/>
            <consortium name="The Broad Institute Genome Sequencing Center for Infectious Disease"/>
            <person name="Wu L."/>
            <person name="Ma J."/>
        </authorList>
    </citation>
    <scope>NUCLEOTIDE SEQUENCE [LARGE SCALE GENOMIC DNA]</scope>
    <source>
        <strain evidence="1 2">CGMCC 1.12563</strain>
    </source>
</reference>
<evidence type="ECO:0000313" key="2">
    <source>
        <dbReference type="Proteomes" id="UP001597187"/>
    </source>
</evidence>
<protein>
    <recommendedName>
        <fullName evidence="3">Secreted protein</fullName>
    </recommendedName>
</protein>
<comment type="caution">
    <text evidence="1">The sequence shown here is derived from an EMBL/GenBank/DDBJ whole genome shotgun (WGS) entry which is preliminary data.</text>
</comment>
<accession>A0ABD6AXU6</accession>
<dbReference type="Proteomes" id="UP001597187">
    <property type="component" value="Unassembled WGS sequence"/>
</dbReference>
<gene>
    <name evidence="1" type="ORF">ACFSBT_14070</name>
</gene>
<dbReference type="EMBL" id="JBHUDC010000007">
    <property type="protein sequence ID" value="MFD1514404.1"/>
    <property type="molecule type" value="Genomic_DNA"/>
</dbReference>
<dbReference type="AlphaFoldDB" id="A0ABD6AXU6"/>